<evidence type="ECO:0000313" key="1">
    <source>
        <dbReference type="EMBL" id="KAH6945489.1"/>
    </source>
</evidence>
<proteinExistence type="predicted"/>
<name>A0ACB7TKV9_HYAAI</name>
<sequence length="332" mass="37242">MYQVLPGILAAAAFIGGAAAESTVRPWMTAMAHVQCAPPCRPLMQDGTPDTVLLELQTGHMAARRGTLPDPLYQADKREHLGGCRLGCDTLLGTNLRCFMYQVRIKELEGEALKPHIELQKLKLQAVPSDDAGWSDKCGLARYADQLRAVLSPMPVSDELVPAWFRSAENMLRSCAIPEDVQGAIILPFLNEKCRTLVANQADARVLSYEEELKLTPEEYKRRLYACRKGDETKGQFATRLEILLDYYLRSREIKTVQQRRALLISDRVKQLMGEDMRTYILQQETTEYATASERQTGRMLLLRRERALSLAVPANDSEINGSRRGEISTAA</sequence>
<dbReference type="EMBL" id="CM023481">
    <property type="protein sequence ID" value="KAH6945489.1"/>
    <property type="molecule type" value="Genomic_DNA"/>
</dbReference>
<protein>
    <submittedName>
        <fullName evidence="1">Uncharacterized protein</fullName>
    </submittedName>
</protein>
<keyword evidence="2" id="KW-1185">Reference proteome</keyword>
<accession>A0ACB7TKV9</accession>
<dbReference type="Proteomes" id="UP000821845">
    <property type="component" value="Chromosome 1"/>
</dbReference>
<organism evidence="1 2">
    <name type="scientific">Hyalomma asiaticum</name>
    <name type="common">Tick</name>
    <dbReference type="NCBI Taxonomy" id="266040"/>
    <lineage>
        <taxon>Eukaryota</taxon>
        <taxon>Metazoa</taxon>
        <taxon>Ecdysozoa</taxon>
        <taxon>Arthropoda</taxon>
        <taxon>Chelicerata</taxon>
        <taxon>Arachnida</taxon>
        <taxon>Acari</taxon>
        <taxon>Parasitiformes</taxon>
        <taxon>Ixodida</taxon>
        <taxon>Ixodoidea</taxon>
        <taxon>Ixodidae</taxon>
        <taxon>Hyalomminae</taxon>
        <taxon>Hyalomma</taxon>
    </lineage>
</organism>
<evidence type="ECO:0000313" key="2">
    <source>
        <dbReference type="Proteomes" id="UP000821845"/>
    </source>
</evidence>
<comment type="caution">
    <text evidence="1">The sequence shown here is derived from an EMBL/GenBank/DDBJ whole genome shotgun (WGS) entry which is preliminary data.</text>
</comment>
<gene>
    <name evidence="1" type="ORF">HPB50_008756</name>
</gene>
<reference evidence="1" key="1">
    <citation type="submission" date="2020-05" db="EMBL/GenBank/DDBJ databases">
        <title>Large-scale comparative analyses of tick genomes elucidate their genetic diversity and vector capacities.</title>
        <authorList>
            <person name="Jia N."/>
            <person name="Wang J."/>
            <person name="Shi W."/>
            <person name="Du L."/>
            <person name="Sun Y."/>
            <person name="Zhan W."/>
            <person name="Jiang J."/>
            <person name="Wang Q."/>
            <person name="Zhang B."/>
            <person name="Ji P."/>
            <person name="Sakyi L.B."/>
            <person name="Cui X."/>
            <person name="Yuan T."/>
            <person name="Jiang B."/>
            <person name="Yang W."/>
            <person name="Lam T.T.-Y."/>
            <person name="Chang Q."/>
            <person name="Ding S."/>
            <person name="Wang X."/>
            <person name="Zhu J."/>
            <person name="Ruan X."/>
            <person name="Zhao L."/>
            <person name="Wei J."/>
            <person name="Que T."/>
            <person name="Du C."/>
            <person name="Cheng J."/>
            <person name="Dai P."/>
            <person name="Han X."/>
            <person name="Huang E."/>
            <person name="Gao Y."/>
            <person name="Liu J."/>
            <person name="Shao H."/>
            <person name="Ye R."/>
            <person name="Li L."/>
            <person name="Wei W."/>
            <person name="Wang X."/>
            <person name="Wang C."/>
            <person name="Yang T."/>
            <person name="Huo Q."/>
            <person name="Li W."/>
            <person name="Guo W."/>
            <person name="Chen H."/>
            <person name="Zhou L."/>
            <person name="Ni X."/>
            <person name="Tian J."/>
            <person name="Zhou Y."/>
            <person name="Sheng Y."/>
            <person name="Liu T."/>
            <person name="Pan Y."/>
            <person name="Xia L."/>
            <person name="Li J."/>
            <person name="Zhao F."/>
            <person name="Cao W."/>
        </authorList>
    </citation>
    <scope>NUCLEOTIDE SEQUENCE</scope>
    <source>
        <strain evidence="1">Hyas-2018</strain>
    </source>
</reference>